<evidence type="ECO:0000313" key="4">
    <source>
        <dbReference type="Proteomes" id="UP000316988"/>
    </source>
</evidence>
<feature type="region of interest" description="Disordered" evidence="1">
    <location>
        <begin position="115"/>
        <end position="139"/>
    </location>
</feature>
<dbReference type="OrthoDB" id="3254719at2"/>
<dbReference type="AlphaFoldDB" id="A0A554RGD4"/>
<evidence type="ECO:0000256" key="1">
    <source>
        <dbReference type="SAM" id="MobiDB-lite"/>
    </source>
</evidence>
<evidence type="ECO:0000259" key="2">
    <source>
        <dbReference type="Pfam" id="PF13276"/>
    </source>
</evidence>
<protein>
    <submittedName>
        <fullName evidence="3">IS3 family transposase</fullName>
    </submittedName>
</protein>
<dbReference type="Proteomes" id="UP000316988">
    <property type="component" value="Unassembled WGS sequence"/>
</dbReference>
<accession>A0A554RGD4</accession>
<comment type="caution">
    <text evidence="3">The sequence shown here is derived from an EMBL/GenBank/DDBJ whole genome shotgun (WGS) entry which is preliminary data.</text>
</comment>
<dbReference type="PANTHER" id="PTHR46889">
    <property type="entry name" value="TRANSPOSASE INSF FOR INSERTION SEQUENCE IS3B-RELATED"/>
    <property type="match status" value="1"/>
</dbReference>
<dbReference type="InterPro" id="IPR025948">
    <property type="entry name" value="HTH-like_dom"/>
</dbReference>
<organism evidence="3 4">
    <name type="scientific">Aeromicrobium piscarium</name>
    <dbReference type="NCBI Taxonomy" id="2590901"/>
    <lineage>
        <taxon>Bacteria</taxon>
        <taxon>Bacillati</taxon>
        <taxon>Actinomycetota</taxon>
        <taxon>Actinomycetes</taxon>
        <taxon>Propionibacteriales</taxon>
        <taxon>Nocardioidaceae</taxon>
        <taxon>Aeromicrobium</taxon>
    </lineage>
</organism>
<dbReference type="InterPro" id="IPR050900">
    <property type="entry name" value="Transposase_IS3/IS150/IS904"/>
</dbReference>
<dbReference type="RefSeq" id="WP_143914977.1">
    <property type="nucleotide sequence ID" value="NZ_VLNT01000033.1"/>
</dbReference>
<keyword evidence="4" id="KW-1185">Reference proteome</keyword>
<name>A0A554RGD4_9ACTN</name>
<reference evidence="3 4" key="1">
    <citation type="submission" date="2019-07" db="EMBL/GenBank/DDBJ databases">
        <authorList>
            <person name="Zhao L.H."/>
        </authorList>
    </citation>
    <scope>NUCLEOTIDE SEQUENCE [LARGE SCALE GENOMIC DNA]</scope>
    <source>
        <strain evidence="3 4">Co35</strain>
    </source>
</reference>
<evidence type="ECO:0000313" key="3">
    <source>
        <dbReference type="EMBL" id="TSD53030.1"/>
    </source>
</evidence>
<dbReference type="PANTHER" id="PTHR46889:SF4">
    <property type="entry name" value="TRANSPOSASE INSO FOR INSERTION SEQUENCE ELEMENT IS911B-RELATED"/>
    <property type="match status" value="1"/>
</dbReference>
<dbReference type="Pfam" id="PF13276">
    <property type="entry name" value="HTH_21"/>
    <property type="match status" value="1"/>
</dbReference>
<gene>
    <name evidence="3" type="ORF">FNM00_18305</name>
</gene>
<proteinExistence type="predicted"/>
<feature type="domain" description="HTH-like" evidence="2">
    <location>
        <begin position="25"/>
        <end position="81"/>
    </location>
</feature>
<sequence>MTGPYTEILTGSWRSRPPSARDIADAHLLNTIRDIHAASRQTYGVRRVHAELRLGRRTRCSRGRVERLMVLGGLQGVHRRRWRHAGGRAPAVFEDHVKREFVADAPDKLWVTDIPPSTSCREVPPPGTGPVKGGSTALR</sequence>
<dbReference type="EMBL" id="VLNT01000033">
    <property type="protein sequence ID" value="TSD53030.1"/>
    <property type="molecule type" value="Genomic_DNA"/>
</dbReference>